<keyword evidence="1" id="KW-0732">Signal</keyword>
<dbReference type="STRING" id="945553.A0A0D2NFK8"/>
<feature type="signal peptide" evidence="1">
    <location>
        <begin position="1"/>
        <end position="28"/>
    </location>
</feature>
<keyword evidence="3" id="KW-1185">Reference proteome</keyword>
<dbReference type="Proteomes" id="UP000054270">
    <property type="component" value="Unassembled WGS sequence"/>
</dbReference>
<dbReference type="AlphaFoldDB" id="A0A0D2NFK8"/>
<dbReference type="EMBL" id="KN817643">
    <property type="protein sequence ID" value="KJA15481.1"/>
    <property type="molecule type" value="Genomic_DNA"/>
</dbReference>
<feature type="chain" id="PRO_5002248022" evidence="1">
    <location>
        <begin position="29"/>
        <end position="728"/>
    </location>
</feature>
<dbReference type="OrthoDB" id="3365698at2759"/>
<name>A0A0D2NFK8_HYPSF</name>
<dbReference type="OMA" id="CGHADAI"/>
<protein>
    <submittedName>
        <fullName evidence="2">Uncharacterized protein</fullName>
    </submittedName>
</protein>
<sequence length="728" mass="82387">MRLWLQLKLLSLRLTIFSVKLSIRQATAIWKDRWRKKMSKMQDKARLSRRKAARAAKDIIIPSLPGVSKLKLPQTPVPSLLQTNAPPSDSDIVLVKKAIADAELTVSQLKQKLDRKIVAGRSNRGWETVTRHKIGQATRFIQQHRGIISPLRRLPLEILQEIFVWATLHVRLHNRYRSVSELPWWLSQVCRHWRASALSMSSLWSYIPTLQLKKSRPATKRQVDYVTELLRRSGQTPLDIYIWSPYYDQKSHPILDILLPHSDRWQMLTMEATPIVIAGLGAARGRLALLKYLTLQTPWHRYFDGPSAPLDTFEIAPQLETVSVSGPFVGEVKLPFSQLVHYKERRIASNLMSQVISSALLESLTILELSDLIVFPAVTLPHLVKLQVKFQHESIGNSLDNLTLPAIEEIRAVAPLGNLIARLATLISRSNTPCRLKTLSVRTEFIEPGDLTSLLKLTPELVDLDTTITKSNNFVDIASLSYKDSSTPLVPRLESCRFYIEEAVSAETSQALNELAAFRCELESEETEEAVSLPGKIQPLKNLSVYFDATTPPWCDRQQAELEGWCTSVTSSHLAVAKTQLIFAIPDLINGGLGKITSRDKSLSKKVIDRVDATLSLIDAIQIDDPAHIYAVGIHFTLQHFANMRYPPNSLEADLCQRAKDILEKKWHPIFLEHLPHRHWAMKGPLCMGYVSTKDDIRTSPDALDIVYGLKSEMNLQAIFWPTFMAYS</sequence>
<proteinExistence type="predicted"/>
<reference evidence="3" key="1">
    <citation type="submission" date="2014-04" db="EMBL/GenBank/DDBJ databases">
        <title>Evolutionary Origins and Diversification of the Mycorrhizal Mutualists.</title>
        <authorList>
            <consortium name="DOE Joint Genome Institute"/>
            <consortium name="Mycorrhizal Genomics Consortium"/>
            <person name="Kohler A."/>
            <person name="Kuo A."/>
            <person name="Nagy L.G."/>
            <person name="Floudas D."/>
            <person name="Copeland A."/>
            <person name="Barry K.W."/>
            <person name="Cichocki N."/>
            <person name="Veneault-Fourrey C."/>
            <person name="LaButti K."/>
            <person name="Lindquist E.A."/>
            <person name="Lipzen A."/>
            <person name="Lundell T."/>
            <person name="Morin E."/>
            <person name="Murat C."/>
            <person name="Riley R."/>
            <person name="Ohm R."/>
            <person name="Sun H."/>
            <person name="Tunlid A."/>
            <person name="Henrissat B."/>
            <person name="Grigoriev I.V."/>
            <person name="Hibbett D.S."/>
            <person name="Martin F."/>
        </authorList>
    </citation>
    <scope>NUCLEOTIDE SEQUENCE [LARGE SCALE GENOMIC DNA]</scope>
    <source>
        <strain evidence="3">FD-334 SS-4</strain>
    </source>
</reference>
<evidence type="ECO:0000313" key="2">
    <source>
        <dbReference type="EMBL" id="KJA15481.1"/>
    </source>
</evidence>
<evidence type="ECO:0000313" key="3">
    <source>
        <dbReference type="Proteomes" id="UP000054270"/>
    </source>
</evidence>
<accession>A0A0D2NFK8</accession>
<evidence type="ECO:0000256" key="1">
    <source>
        <dbReference type="SAM" id="SignalP"/>
    </source>
</evidence>
<organism evidence="2 3">
    <name type="scientific">Hypholoma sublateritium (strain FD-334 SS-4)</name>
    <dbReference type="NCBI Taxonomy" id="945553"/>
    <lineage>
        <taxon>Eukaryota</taxon>
        <taxon>Fungi</taxon>
        <taxon>Dikarya</taxon>
        <taxon>Basidiomycota</taxon>
        <taxon>Agaricomycotina</taxon>
        <taxon>Agaricomycetes</taxon>
        <taxon>Agaricomycetidae</taxon>
        <taxon>Agaricales</taxon>
        <taxon>Agaricineae</taxon>
        <taxon>Strophariaceae</taxon>
        <taxon>Hypholoma</taxon>
    </lineage>
</organism>
<gene>
    <name evidence="2" type="ORF">HYPSUDRAFT_48313</name>
</gene>